<dbReference type="InterPro" id="IPR032856">
    <property type="entry name" value="GDE_N_bis"/>
</dbReference>
<dbReference type="Proteomes" id="UP000276223">
    <property type="component" value="Unassembled WGS sequence"/>
</dbReference>
<protein>
    <submittedName>
        <fullName evidence="3">Glycogen debranching enzyme</fullName>
    </submittedName>
</protein>
<accession>A0A3N1VQV5</accession>
<dbReference type="GO" id="GO:0005975">
    <property type="term" value="P:carbohydrate metabolic process"/>
    <property type="evidence" value="ECO:0007669"/>
    <property type="project" value="InterPro"/>
</dbReference>
<evidence type="ECO:0000259" key="1">
    <source>
        <dbReference type="Pfam" id="PF14742"/>
    </source>
</evidence>
<organism evidence="3 4">
    <name type="scientific">Desulfosoma caldarium</name>
    <dbReference type="NCBI Taxonomy" id="610254"/>
    <lineage>
        <taxon>Bacteria</taxon>
        <taxon>Pseudomonadati</taxon>
        <taxon>Thermodesulfobacteriota</taxon>
        <taxon>Syntrophobacteria</taxon>
        <taxon>Syntrophobacterales</taxon>
        <taxon>Syntrophobacteraceae</taxon>
        <taxon>Desulfosoma</taxon>
    </lineage>
</organism>
<dbReference type="RefSeq" id="WP_211334710.1">
    <property type="nucleotide sequence ID" value="NZ_RJVA01000002.1"/>
</dbReference>
<dbReference type="Gene3D" id="1.50.10.10">
    <property type="match status" value="1"/>
</dbReference>
<gene>
    <name evidence="3" type="ORF">EDC27_0104</name>
</gene>
<dbReference type="InterPro" id="IPR054491">
    <property type="entry name" value="MGH1-like_GH"/>
</dbReference>
<dbReference type="Pfam" id="PF22422">
    <property type="entry name" value="MGH1-like_GH"/>
    <property type="match status" value="1"/>
</dbReference>
<sequence>MDEISPLRIVPRHFQIKTEVLKEGEIFLTTLPTGEVPDGNMGGLGLYYRDTRYLSGLEMYLADAKPVLLSSTTRGSHFSQFEFTNPEISLVDGQLIPLQTLHLRLLRVIRGALFQRLRLINFNFFPVTITLRFLFAADYVDIFEVSGMARQRRGEILEPRATRNSFQLRYRGLDDVVRITEVFFDPAPAQIRLEQGRAKVAVYLHLPPQKKVYLICQVTPRVAGDAAVPLEGNPAHLGVAFSTIAIQQAKSYRKWTRDCTQIETDNQVFNQILKRATTDLRSLFAVYPEGGILEAGVPWYAAPFGRDALVSSWQTLMLNREIARSSLRFLARFQGRRLDPSRDEQPGKIMHELRRGEMAACGEIVHTPYYGSVDSTLWFVILLGELYCWDQDRTFVEEMHEALKGCLTWCREYGDLDGDGYIEYRREAEGGLDNQGWKDSWDGVVDAEGRIPEPPIALVEVQGYLYLALRHASRLLTVLGESGRANEVAAWAERLRAQFLKDFWLGKYLAFALDGRKLPVTTVVSNMGHCLFTGILPPEMARKVAERLFQQDMYSGWGIRTMGKREKAYNPMSYHNGSVWPHDNTIIAWGLRHHDLLQYLEQLATGLYDASLHFPYNRLPELFCGFTRRAIGGPVRYPIACDPQAWAVSSIFQLLQALLGLTCFPEGLQIKKPLLPSWLKEVYIEGLRVGKGRVDLEFARNRGSTYCQLLKKEGDFRVIIEV</sequence>
<dbReference type="InterPro" id="IPR008928">
    <property type="entry name" value="6-hairpin_glycosidase_sf"/>
</dbReference>
<comment type="caution">
    <text evidence="3">The sequence shown here is derived from an EMBL/GenBank/DDBJ whole genome shotgun (WGS) entry which is preliminary data.</text>
</comment>
<feature type="domain" description="Mannosylglycerate hydrolase MGH1-like glycoside hydrolase" evidence="2">
    <location>
        <begin position="307"/>
        <end position="600"/>
    </location>
</feature>
<proteinExistence type="predicted"/>
<dbReference type="AlphaFoldDB" id="A0A3N1VQV5"/>
<dbReference type="InterPro" id="IPR012341">
    <property type="entry name" value="6hp_glycosidase-like_sf"/>
</dbReference>
<reference evidence="3 4" key="1">
    <citation type="submission" date="2018-11" db="EMBL/GenBank/DDBJ databases">
        <title>Genomic Encyclopedia of Type Strains, Phase IV (KMG-IV): sequencing the most valuable type-strain genomes for metagenomic binning, comparative biology and taxonomic classification.</title>
        <authorList>
            <person name="Goeker M."/>
        </authorList>
    </citation>
    <scope>NUCLEOTIDE SEQUENCE [LARGE SCALE GENOMIC DNA]</scope>
    <source>
        <strain evidence="3 4">DSM 22027</strain>
    </source>
</reference>
<dbReference type="SUPFAM" id="SSF48208">
    <property type="entry name" value="Six-hairpin glycosidases"/>
    <property type="match status" value="1"/>
</dbReference>
<dbReference type="EMBL" id="RJVA01000002">
    <property type="protein sequence ID" value="ROR03438.1"/>
    <property type="molecule type" value="Genomic_DNA"/>
</dbReference>
<dbReference type="Pfam" id="PF14742">
    <property type="entry name" value="GDE_N_bis"/>
    <property type="match status" value="1"/>
</dbReference>
<keyword evidence="4" id="KW-1185">Reference proteome</keyword>
<evidence type="ECO:0000313" key="4">
    <source>
        <dbReference type="Proteomes" id="UP000276223"/>
    </source>
</evidence>
<evidence type="ECO:0000259" key="2">
    <source>
        <dbReference type="Pfam" id="PF22422"/>
    </source>
</evidence>
<evidence type="ECO:0000313" key="3">
    <source>
        <dbReference type="EMBL" id="ROR03438.1"/>
    </source>
</evidence>
<name>A0A3N1VQV5_9BACT</name>
<feature type="domain" description="Putative glycogen debranching enzyme N-terminal" evidence="1">
    <location>
        <begin position="21"/>
        <end position="214"/>
    </location>
</feature>